<dbReference type="InterPro" id="IPR011006">
    <property type="entry name" value="CheY-like_superfamily"/>
</dbReference>
<evidence type="ECO:0000256" key="12">
    <source>
        <dbReference type="SAM" id="Phobius"/>
    </source>
</evidence>
<dbReference type="PROSITE" id="PS50109">
    <property type="entry name" value="HIS_KIN"/>
    <property type="match status" value="1"/>
</dbReference>
<gene>
    <name evidence="18" type="ORF">FNW11_07270</name>
    <name evidence="17" type="ORF">FNW12_07495</name>
</gene>
<dbReference type="AlphaFoldDB" id="A0A553BRA3"/>
<dbReference type="InterPro" id="IPR036097">
    <property type="entry name" value="HisK_dim/P_sf"/>
</dbReference>
<feature type="domain" description="PAC" evidence="16">
    <location>
        <begin position="304"/>
        <end position="356"/>
    </location>
</feature>
<evidence type="ECO:0000256" key="7">
    <source>
        <dbReference type="ARBA" id="ARBA00022840"/>
    </source>
</evidence>
<dbReference type="PRINTS" id="PR00344">
    <property type="entry name" value="BCTRLSENSOR"/>
</dbReference>
<dbReference type="GO" id="GO:0000155">
    <property type="term" value="F:phosphorelay sensor kinase activity"/>
    <property type="evidence" value="ECO:0007669"/>
    <property type="project" value="InterPro"/>
</dbReference>
<dbReference type="RefSeq" id="WP_143386463.1">
    <property type="nucleotide sequence ID" value="NZ_VJZL01000009.1"/>
</dbReference>
<dbReference type="Pfam" id="PF00072">
    <property type="entry name" value="Response_reg"/>
    <property type="match status" value="1"/>
</dbReference>
<dbReference type="SUPFAM" id="SSF55785">
    <property type="entry name" value="PYP-like sensor domain (PAS domain)"/>
    <property type="match status" value="3"/>
</dbReference>
<dbReference type="SMART" id="SM00388">
    <property type="entry name" value="HisKA"/>
    <property type="match status" value="1"/>
</dbReference>
<dbReference type="InterPro" id="IPR000700">
    <property type="entry name" value="PAS-assoc_C"/>
</dbReference>
<keyword evidence="7" id="KW-0067">ATP-binding</keyword>
<dbReference type="Gene3D" id="3.30.565.10">
    <property type="entry name" value="Histidine kinase-like ATPase, C-terminal domain"/>
    <property type="match status" value="1"/>
</dbReference>
<comment type="catalytic activity">
    <reaction evidence="1">
        <text>ATP + protein L-histidine = ADP + protein N-phospho-L-histidine.</text>
        <dbReference type="EC" id="2.7.13.3"/>
    </reaction>
</comment>
<dbReference type="SMART" id="SM00086">
    <property type="entry name" value="PAC"/>
    <property type="match status" value="3"/>
</dbReference>
<dbReference type="PANTHER" id="PTHR45339:SF1">
    <property type="entry name" value="HYBRID SIGNAL TRANSDUCTION HISTIDINE KINASE J"/>
    <property type="match status" value="1"/>
</dbReference>
<dbReference type="InterPro" id="IPR035965">
    <property type="entry name" value="PAS-like_dom_sf"/>
</dbReference>
<keyword evidence="5" id="KW-0547">Nucleotide-binding</keyword>
<evidence type="ECO:0000256" key="6">
    <source>
        <dbReference type="ARBA" id="ARBA00022777"/>
    </source>
</evidence>
<feature type="domain" description="Histidine kinase" evidence="13">
    <location>
        <begin position="627"/>
        <end position="860"/>
    </location>
</feature>
<evidence type="ECO:0000313" key="19">
    <source>
        <dbReference type="Proteomes" id="UP000318528"/>
    </source>
</evidence>
<dbReference type="Gene3D" id="3.30.450.20">
    <property type="entry name" value="PAS domain"/>
    <property type="match status" value="3"/>
</dbReference>
<keyword evidence="8" id="KW-0902">Two-component regulatory system</keyword>
<dbReference type="InterPro" id="IPR036890">
    <property type="entry name" value="HATPase_C_sf"/>
</dbReference>
<evidence type="ECO:0000259" key="16">
    <source>
        <dbReference type="PROSITE" id="PS50113"/>
    </source>
</evidence>
<feature type="transmembrane region" description="Helical" evidence="12">
    <location>
        <begin position="12"/>
        <end position="29"/>
    </location>
</feature>
<evidence type="ECO:0000313" key="18">
    <source>
        <dbReference type="EMBL" id="TRX10782.1"/>
    </source>
</evidence>
<keyword evidence="12" id="KW-0472">Membrane</keyword>
<keyword evidence="12" id="KW-1133">Transmembrane helix</keyword>
<dbReference type="InterPro" id="IPR003661">
    <property type="entry name" value="HisK_dim/P_dom"/>
</dbReference>
<dbReference type="Pfam" id="PF00512">
    <property type="entry name" value="HisKA"/>
    <property type="match status" value="1"/>
</dbReference>
<sequence length="1009" mass="115561">MKKIKLKKVTLQKTVLFLILILGVIYFHYTWKQFKNDQADEVLQIARSIEIMLPKENLKTLKGKPSDIDTPQYKVIKNTLKAIISVNTKARFAYIYTKQNGKIYFIADSEPAESKDYSPPGQEYTEADLAYSLPFDNGKEFVTDSVTDRWGTWISVLIPIKDEVTGKTIAVFAMDFNAKAWDTILLFKIIESGALIVSLLLAFLFLFIINAKNEMLKSDNTKHRLTENELRESEKKYRTIFENIQDVFYQTDLAGIVLEISPSIKHFSEFVRDEIIGTPVHNLYYNPDDRIILLNVIMKNGELRDYELKLKTKTGTIKHVSINARLVFDANGNPNHIDGAIRDITERKHAKKKLIESEYHLRTIIEAEPECIKIVDAEGRLLLMNPAGLAIIEADSMEQVAGQEIFGLITAEYRSAFIKMHKRVIAGESVQMEFELVGLKGGHHWLETNAVPLQYHGKTVHLSHTRNITERKLAEEKLKNSEMFLKETQTIARLGTYIINIENGTWTSSDILDAILGINSNYDKSTQDWNSIVHPEWLQIILDYFRNEVIAHKCKFDKEYKIIRKNDKQERWVHALGEVLYNEKNQPIKMIGTIQDITERKRIEEELIIAKEKAEESDRLKSAFLSNMSHEIRTPMNGILGFAELLKEPSLTGEEQQEYIGIIERSGTRMLNIINDIIDISKIESGSMKILISETNINQQIEYIYTFFKPEIDAKNMQLSFKNTLPSKEALIKTDREKIYAILTNLVKNAIKFTHSGSIEFGYNLKPAKPRAAGMSGYLFEPFELEFFVKDTGTGIRQEQLEIVFERFRQGSESLTRNYEGAGLGLSISKAFVEMLGGKIWVESEIGKGSIFYFTIPYNCEQEVKEVVKITDLVRDEEKQIKSLKILIAEDDEISGKLLTQTIKKFGKEILKAKTGIGAVEICHNNPDIDLVLMDIQMPVMDGYEATKKIRKFNKDVIIIAQTAYALTGDKEKAITAGCNDYISKPVKKDELMAMLYKYFKEEEVNNYN</sequence>
<dbReference type="Pfam" id="PF02518">
    <property type="entry name" value="HATPase_c"/>
    <property type="match status" value="1"/>
</dbReference>
<dbReference type="CDD" id="cd00130">
    <property type="entry name" value="PAS"/>
    <property type="match status" value="2"/>
</dbReference>
<reference evidence="19 20" key="1">
    <citation type="submission" date="2019-07" db="EMBL/GenBank/DDBJ databases">
        <title>Novel species of Flavobacterium.</title>
        <authorList>
            <person name="Liu Q."/>
            <person name="Xin Y.-H."/>
        </authorList>
    </citation>
    <scope>NUCLEOTIDE SEQUENCE [LARGE SCALE GENOMIC DNA]</scope>
    <source>
        <strain evidence="17 19">GSP39</strain>
        <strain evidence="18 20">GSR22</strain>
    </source>
</reference>
<dbReference type="FunFam" id="3.30.565.10:FF:000010">
    <property type="entry name" value="Sensor histidine kinase RcsC"/>
    <property type="match status" value="1"/>
</dbReference>
<dbReference type="InterPro" id="IPR000014">
    <property type="entry name" value="PAS"/>
</dbReference>
<dbReference type="CDD" id="cd00082">
    <property type="entry name" value="HisKA"/>
    <property type="match status" value="1"/>
</dbReference>
<accession>A0A553BRA3</accession>
<evidence type="ECO:0000259" key="13">
    <source>
        <dbReference type="PROSITE" id="PS50109"/>
    </source>
</evidence>
<evidence type="ECO:0000256" key="3">
    <source>
        <dbReference type="ARBA" id="ARBA00022553"/>
    </source>
</evidence>
<dbReference type="GO" id="GO:0005524">
    <property type="term" value="F:ATP binding"/>
    <property type="evidence" value="ECO:0007669"/>
    <property type="project" value="UniProtKB-KW"/>
</dbReference>
<feature type="domain" description="PAS" evidence="15">
    <location>
        <begin position="233"/>
        <end position="290"/>
    </location>
</feature>
<dbReference type="SMART" id="SM00448">
    <property type="entry name" value="REC"/>
    <property type="match status" value="1"/>
</dbReference>
<evidence type="ECO:0000256" key="1">
    <source>
        <dbReference type="ARBA" id="ARBA00000085"/>
    </source>
</evidence>
<dbReference type="InterPro" id="IPR001610">
    <property type="entry name" value="PAC"/>
</dbReference>
<dbReference type="InterPro" id="IPR005467">
    <property type="entry name" value="His_kinase_dom"/>
</dbReference>
<keyword evidence="3 11" id="KW-0597">Phosphoprotein</keyword>
<dbReference type="SUPFAM" id="SSF52172">
    <property type="entry name" value="CheY-like"/>
    <property type="match status" value="1"/>
</dbReference>
<dbReference type="Pfam" id="PF08448">
    <property type="entry name" value="PAS_4"/>
    <property type="match status" value="1"/>
</dbReference>
<feature type="modified residue" description="4-aspartylphosphate" evidence="11">
    <location>
        <position position="935"/>
    </location>
</feature>
<evidence type="ECO:0000256" key="2">
    <source>
        <dbReference type="ARBA" id="ARBA00012438"/>
    </source>
</evidence>
<dbReference type="InterPro" id="IPR003594">
    <property type="entry name" value="HATPase_dom"/>
</dbReference>
<dbReference type="Pfam" id="PF00989">
    <property type="entry name" value="PAS"/>
    <property type="match status" value="1"/>
</dbReference>
<evidence type="ECO:0000256" key="11">
    <source>
        <dbReference type="PROSITE-ProRule" id="PRU00169"/>
    </source>
</evidence>
<dbReference type="SUPFAM" id="SSF55874">
    <property type="entry name" value="ATPase domain of HSP90 chaperone/DNA topoisomerase II/histidine kinase"/>
    <property type="match status" value="1"/>
</dbReference>
<dbReference type="OrthoDB" id="9811889at2"/>
<feature type="domain" description="PAS" evidence="15">
    <location>
        <begin position="357"/>
        <end position="428"/>
    </location>
</feature>
<comment type="subunit">
    <text evidence="9">At low DSF concentrations, interacts with RpfF.</text>
</comment>
<organism evidence="18 20">
    <name type="scientific">Flavobacterium gawalongense</name>
    <dbReference type="NCBI Taxonomy" id="2594432"/>
    <lineage>
        <taxon>Bacteria</taxon>
        <taxon>Pseudomonadati</taxon>
        <taxon>Bacteroidota</taxon>
        <taxon>Flavobacteriia</taxon>
        <taxon>Flavobacteriales</taxon>
        <taxon>Flavobacteriaceae</taxon>
        <taxon>Flavobacterium</taxon>
    </lineage>
</organism>
<dbReference type="EMBL" id="VJZN01000010">
    <property type="protein sequence ID" value="TRX06797.1"/>
    <property type="molecule type" value="Genomic_DNA"/>
</dbReference>
<evidence type="ECO:0000259" key="15">
    <source>
        <dbReference type="PROSITE" id="PS50112"/>
    </source>
</evidence>
<comment type="caution">
    <text evidence="18">The sequence shown here is derived from an EMBL/GenBank/DDBJ whole genome shotgun (WGS) entry which is preliminary data.</text>
</comment>
<dbReference type="Proteomes" id="UP000318669">
    <property type="component" value="Unassembled WGS sequence"/>
</dbReference>
<dbReference type="EC" id="2.7.13.3" evidence="2"/>
<dbReference type="PANTHER" id="PTHR45339">
    <property type="entry name" value="HYBRID SIGNAL TRANSDUCTION HISTIDINE KINASE J"/>
    <property type="match status" value="1"/>
</dbReference>
<protein>
    <recommendedName>
        <fullName evidence="10">Sensory/regulatory protein RpfC</fullName>
        <ecNumber evidence="2">2.7.13.3</ecNumber>
    </recommendedName>
</protein>
<dbReference type="GO" id="GO:0006355">
    <property type="term" value="P:regulation of DNA-templated transcription"/>
    <property type="evidence" value="ECO:0007669"/>
    <property type="project" value="InterPro"/>
</dbReference>
<dbReference type="PROSITE" id="PS50113">
    <property type="entry name" value="PAC"/>
    <property type="match status" value="3"/>
</dbReference>
<evidence type="ECO:0000256" key="9">
    <source>
        <dbReference type="ARBA" id="ARBA00064003"/>
    </source>
</evidence>
<keyword evidence="19" id="KW-1185">Reference proteome</keyword>
<dbReference type="SUPFAM" id="SSF47384">
    <property type="entry name" value="Homodimeric domain of signal transducing histidine kinase"/>
    <property type="match status" value="1"/>
</dbReference>
<evidence type="ECO:0000256" key="8">
    <source>
        <dbReference type="ARBA" id="ARBA00023012"/>
    </source>
</evidence>
<dbReference type="InterPro" id="IPR001789">
    <property type="entry name" value="Sig_transdc_resp-reg_receiver"/>
</dbReference>
<dbReference type="Proteomes" id="UP000318528">
    <property type="component" value="Unassembled WGS sequence"/>
</dbReference>
<evidence type="ECO:0000256" key="4">
    <source>
        <dbReference type="ARBA" id="ARBA00022679"/>
    </source>
</evidence>
<dbReference type="NCBIfam" id="TIGR00229">
    <property type="entry name" value="sensory_box"/>
    <property type="match status" value="2"/>
</dbReference>
<evidence type="ECO:0000313" key="20">
    <source>
        <dbReference type="Proteomes" id="UP000318669"/>
    </source>
</evidence>
<feature type="domain" description="Response regulatory" evidence="14">
    <location>
        <begin position="885"/>
        <end position="1000"/>
    </location>
</feature>
<dbReference type="Pfam" id="PF08447">
    <property type="entry name" value="PAS_3"/>
    <property type="match status" value="1"/>
</dbReference>
<evidence type="ECO:0000259" key="14">
    <source>
        <dbReference type="PROSITE" id="PS50110"/>
    </source>
</evidence>
<keyword evidence="4" id="KW-0808">Transferase</keyword>
<dbReference type="SMART" id="SM00387">
    <property type="entry name" value="HATPase_c"/>
    <property type="match status" value="1"/>
</dbReference>
<dbReference type="PROSITE" id="PS50112">
    <property type="entry name" value="PAS"/>
    <property type="match status" value="2"/>
</dbReference>
<dbReference type="InterPro" id="IPR013767">
    <property type="entry name" value="PAS_fold"/>
</dbReference>
<dbReference type="PROSITE" id="PS50110">
    <property type="entry name" value="RESPONSE_REGULATORY"/>
    <property type="match status" value="1"/>
</dbReference>
<dbReference type="InterPro" id="IPR013655">
    <property type="entry name" value="PAS_fold_3"/>
</dbReference>
<feature type="domain" description="PAC" evidence="16">
    <location>
        <begin position="556"/>
        <end position="609"/>
    </location>
</feature>
<keyword evidence="12" id="KW-0812">Transmembrane</keyword>
<name>A0A553BRA3_9FLAO</name>
<dbReference type="Gene3D" id="1.10.287.130">
    <property type="match status" value="1"/>
</dbReference>
<dbReference type="InterPro" id="IPR004358">
    <property type="entry name" value="Sig_transdc_His_kin-like_C"/>
</dbReference>
<evidence type="ECO:0000313" key="17">
    <source>
        <dbReference type="EMBL" id="TRX06797.1"/>
    </source>
</evidence>
<feature type="domain" description="PAC" evidence="16">
    <location>
        <begin position="430"/>
        <end position="480"/>
    </location>
</feature>
<dbReference type="Gene3D" id="2.10.70.100">
    <property type="match status" value="1"/>
</dbReference>
<dbReference type="EMBL" id="VJZL01000009">
    <property type="protein sequence ID" value="TRX10782.1"/>
    <property type="molecule type" value="Genomic_DNA"/>
</dbReference>
<dbReference type="Gene3D" id="3.40.50.2300">
    <property type="match status" value="1"/>
</dbReference>
<feature type="transmembrane region" description="Helical" evidence="12">
    <location>
        <begin position="184"/>
        <end position="209"/>
    </location>
</feature>
<evidence type="ECO:0000256" key="5">
    <source>
        <dbReference type="ARBA" id="ARBA00022741"/>
    </source>
</evidence>
<proteinExistence type="predicted"/>
<dbReference type="InterPro" id="IPR013656">
    <property type="entry name" value="PAS_4"/>
</dbReference>
<dbReference type="CDD" id="cd16922">
    <property type="entry name" value="HATPase_EvgS-ArcB-TorS-like"/>
    <property type="match status" value="1"/>
</dbReference>
<dbReference type="FunFam" id="1.10.287.130:FF:000002">
    <property type="entry name" value="Two-component osmosensing histidine kinase"/>
    <property type="match status" value="1"/>
</dbReference>
<keyword evidence="6" id="KW-0418">Kinase</keyword>
<evidence type="ECO:0000256" key="10">
    <source>
        <dbReference type="ARBA" id="ARBA00068150"/>
    </source>
</evidence>
<dbReference type="SMART" id="SM00091">
    <property type="entry name" value="PAS"/>
    <property type="match status" value="2"/>
</dbReference>
<dbReference type="CDD" id="cd17546">
    <property type="entry name" value="REC_hyHK_CKI1_RcsC-like"/>
    <property type="match status" value="1"/>
</dbReference>